<gene>
    <name evidence="3" type="ORF">ACFQ2E_14715</name>
</gene>
<proteinExistence type="predicted"/>
<dbReference type="SUPFAM" id="SSF69318">
    <property type="entry name" value="Integrin alpha N-terminal domain"/>
    <property type="match status" value="1"/>
</dbReference>
<keyword evidence="2" id="KW-1133">Transmembrane helix</keyword>
<name>A0ABW3REW2_9FLAO</name>
<keyword evidence="2" id="KW-0472">Membrane</keyword>
<comment type="caution">
    <text evidence="3">The sequence shown here is derived from an EMBL/GenBank/DDBJ whole genome shotgun (WGS) entry which is preliminary data.</text>
</comment>
<dbReference type="PANTHER" id="PTHR44103">
    <property type="entry name" value="PROPROTEIN CONVERTASE P"/>
    <property type="match status" value="1"/>
</dbReference>
<feature type="transmembrane region" description="Helical" evidence="2">
    <location>
        <begin position="6"/>
        <end position="24"/>
    </location>
</feature>
<reference evidence="4" key="1">
    <citation type="journal article" date="2019" name="Int. J. Syst. Evol. Microbiol.">
        <title>The Global Catalogue of Microorganisms (GCM) 10K type strain sequencing project: providing services to taxonomists for standard genome sequencing and annotation.</title>
        <authorList>
            <consortium name="The Broad Institute Genomics Platform"/>
            <consortium name="The Broad Institute Genome Sequencing Center for Infectious Disease"/>
            <person name="Wu L."/>
            <person name="Ma J."/>
        </authorList>
    </citation>
    <scope>NUCLEOTIDE SEQUENCE [LARGE SCALE GENOMIC DNA]</scope>
    <source>
        <strain evidence="4">CCUG 63246</strain>
    </source>
</reference>
<evidence type="ECO:0000256" key="1">
    <source>
        <dbReference type="ARBA" id="ARBA00022729"/>
    </source>
</evidence>
<dbReference type="Proteomes" id="UP001597163">
    <property type="component" value="Unassembled WGS sequence"/>
</dbReference>
<dbReference type="InterPro" id="IPR028994">
    <property type="entry name" value="Integrin_alpha_N"/>
</dbReference>
<evidence type="ECO:0000313" key="4">
    <source>
        <dbReference type="Proteomes" id="UP001597163"/>
    </source>
</evidence>
<keyword evidence="4" id="KW-1185">Reference proteome</keyword>
<dbReference type="PANTHER" id="PTHR44103:SF1">
    <property type="entry name" value="PROPROTEIN CONVERTASE P"/>
    <property type="match status" value="1"/>
</dbReference>
<keyword evidence="2" id="KW-0812">Transmembrane</keyword>
<protein>
    <submittedName>
        <fullName evidence="3">VCBS repeat-containing protein</fullName>
    </submittedName>
</protein>
<evidence type="ECO:0000256" key="2">
    <source>
        <dbReference type="SAM" id="Phobius"/>
    </source>
</evidence>
<keyword evidence="1" id="KW-0732">Signal</keyword>
<dbReference type="InterPro" id="IPR013517">
    <property type="entry name" value="FG-GAP"/>
</dbReference>
<evidence type="ECO:0000313" key="3">
    <source>
        <dbReference type="EMBL" id="MFD1163680.1"/>
    </source>
</evidence>
<sequence>MAFLKTANFAFIIFILILINLFFFNNRKTTEIYSLQNRIYTQDTVRSGKELAQIYCKICHQFPEPELLDKGTWANHVLPNMGMRMGIKIPGVDPFAGTPKEDLDLVKSLGIYPDEPIITEEQWAKITDYYLNEAPNKPLKQNLESKKIDYLSLFQTKKVFINNKGFPRTSMLKFDESKNLLYVGDASNLIYVLDNTMSVKKTWKMPSPAVDIDFPANNSPRILTIGKFSPSDQKLGSLLYNSTSLKNLPRPVSFTTADLNADHKEDVVICGFGHNTGKLFWYDNFNPEKEHVLKNVPGARKVEITDLNHDGKPDLVVLMAQAFEQVSVFYNLGNNMFEEKVVLKFPPVYGVSYLELADFNNDGHQDILLTNGDNWDYSIIRKNYHGVRIYINDGHDNFENTFFYPLYGASKALARDFDNDGDLDIAASAFYNDHDKPEQSFIYLSNEGNMGFKAHATPEAASGKWLTMDAADYDNDGDIDIFLGSYFHTFGEYFKQVSKGVSDFPQLLVLTNNLEE</sequence>
<dbReference type="Gene3D" id="2.130.10.130">
    <property type="entry name" value="Integrin alpha, N-terminal"/>
    <property type="match status" value="1"/>
</dbReference>
<dbReference type="Pfam" id="PF13517">
    <property type="entry name" value="FG-GAP_3"/>
    <property type="match status" value="2"/>
</dbReference>
<dbReference type="EMBL" id="JBHTLJ010000004">
    <property type="protein sequence ID" value="MFD1163680.1"/>
    <property type="molecule type" value="Genomic_DNA"/>
</dbReference>
<accession>A0ABW3REW2</accession>
<dbReference type="RefSeq" id="WP_311940605.1">
    <property type="nucleotide sequence ID" value="NZ_JAVSCK010000004.1"/>
</dbReference>
<organism evidence="3 4">
    <name type="scientific">Hwangdonia seohaensis</name>
    <dbReference type="NCBI Taxonomy" id="1240727"/>
    <lineage>
        <taxon>Bacteria</taxon>
        <taxon>Pseudomonadati</taxon>
        <taxon>Bacteroidota</taxon>
        <taxon>Flavobacteriia</taxon>
        <taxon>Flavobacteriales</taxon>
        <taxon>Flavobacteriaceae</taxon>
        <taxon>Hwangdonia</taxon>
    </lineage>
</organism>